<dbReference type="Pfam" id="PF00550">
    <property type="entry name" value="PP-binding"/>
    <property type="match status" value="1"/>
</dbReference>
<evidence type="ECO:0000313" key="3">
    <source>
        <dbReference type="Proteomes" id="UP001495147"/>
    </source>
</evidence>
<dbReference type="Proteomes" id="UP001495147">
    <property type="component" value="Unassembled WGS sequence"/>
</dbReference>
<dbReference type="EMBL" id="JBDPZD010000002">
    <property type="protein sequence ID" value="MEO3691056.1"/>
    <property type="molecule type" value="Genomic_DNA"/>
</dbReference>
<evidence type="ECO:0000259" key="1">
    <source>
        <dbReference type="PROSITE" id="PS50075"/>
    </source>
</evidence>
<accession>A0ABV0G000</accession>
<gene>
    <name evidence="2" type="ORF">ABDJ85_06205</name>
</gene>
<reference evidence="2 3" key="1">
    <citation type="submission" date="2024-05" db="EMBL/GenBank/DDBJ databases">
        <title>Roseateles sp. DJS-2-20 16S ribosomal RNA gene Genome sequencing and assembly.</title>
        <authorList>
            <person name="Woo H."/>
        </authorList>
    </citation>
    <scope>NUCLEOTIDE SEQUENCE [LARGE SCALE GENOMIC DNA]</scope>
    <source>
        <strain evidence="2 3">DJS-2-20</strain>
    </source>
</reference>
<organism evidence="2 3">
    <name type="scientific">Roseateles paludis</name>
    <dbReference type="NCBI Taxonomy" id="3145238"/>
    <lineage>
        <taxon>Bacteria</taxon>
        <taxon>Pseudomonadati</taxon>
        <taxon>Pseudomonadota</taxon>
        <taxon>Betaproteobacteria</taxon>
        <taxon>Burkholderiales</taxon>
        <taxon>Sphaerotilaceae</taxon>
        <taxon>Roseateles</taxon>
    </lineage>
</organism>
<feature type="domain" description="Carrier" evidence="1">
    <location>
        <begin position="30"/>
        <end position="110"/>
    </location>
</feature>
<dbReference type="PROSITE" id="PS50075">
    <property type="entry name" value="CARRIER"/>
    <property type="match status" value="1"/>
</dbReference>
<protein>
    <submittedName>
        <fullName evidence="2">Acyl carrier protein</fullName>
    </submittedName>
</protein>
<dbReference type="Gene3D" id="1.10.1200.10">
    <property type="entry name" value="ACP-like"/>
    <property type="match status" value="1"/>
</dbReference>
<dbReference type="SUPFAM" id="SSF47336">
    <property type="entry name" value="ACP-like"/>
    <property type="match status" value="1"/>
</dbReference>
<dbReference type="InterPro" id="IPR036736">
    <property type="entry name" value="ACP-like_sf"/>
</dbReference>
<keyword evidence="3" id="KW-1185">Reference proteome</keyword>
<dbReference type="RefSeq" id="WP_347703899.1">
    <property type="nucleotide sequence ID" value="NZ_JBDPZD010000002.1"/>
</dbReference>
<sequence>MHQPDMLNSQLCDSFAPWRGMTGTSLGSVVDHTTTLLNLLDEVLSIESRGLRLTKDSPLLDAVPGFDSMAVVALIERIENEFDIAFLDTEIDGSVFSSVSTLQTFVEKHLPD</sequence>
<name>A0ABV0G000_9BURK</name>
<evidence type="ECO:0000313" key="2">
    <source>
        <dbReference type="EMBL" id="MEO3691056.1"/>
    </source>
</evidence>
<proteinExistence type="predicted"/>
<comment type="caution">
    <text evidence="2">The sequence shown here is derived from an EMBL/GenBank/DDBJ whole genome shotgun (WGS) entry which is preliminary data.</text>
</comment>
<dbReference type="InterPro" id="IPR009081">
    <property type="entry name" value="PP-bd_ACP"/>
</dbReference>